<dbReference type="InterPro" id="IPR018060">
    <property type="entry name" value="HTH_AraC"/>
</dbReference>
<dbReference type="PANTHER" id="PTHR43280">
    <property type="entry name" value="ARAC-FAMILY TRANSCRIPTIONAL REGULATOR"/>
    <property type="match status" value="1"/>
</dbReference>
<dbReference type="SMART" id="SM00342">
    <property type="entry name" value="HTH_ARAC"/>
    <property type="match status" value="1"/>
</dbReference>
<name>A0A1T4KN33_9LACT</name>
<dbReference type="InterPro" id="IPR037923">
    <property type="entry name" value="HTH-like"/>
</dbReference>
<accession>A0A1T4KN33</accession>
<dbReference type="PROSITE" id="PS01124">
    <property type="entry name" value="HTH_ARAC_FAMILY_2"/>
    <property type="match status" value="1"/>
</dbReference>
<evidence type="ECO:0000256" key="1">
    <source>
        <dbReference type="ARBA" id="ARBA00023015"/>
    </source>
</evidence>
<dbReference type="OrthoDB" id="62429at2"/>
<dbReference type="PRINTS" id="PR00032">
    <property type="entry name" value="HTHARAC"/>
</dbReference>
<feature type="domain" description="HTH araC/xylS-type" evidence="4">
    <location>
        <begin position="283"/>
        <end position="381"/>
    </location>
</feature>
<keyword evidence="1" id="KW-0805">Transcription regulation</keyword>
<dbReference type="InterPro" id="IPR009057">
    <property type="entry name" value="Homeodomain-like_sf"/>
</dbReference>
<keyword evidence="6" id="KW-1185">Reference proteome</keyword>
<dbReference type="EMBL" id="FUWO01000005">
    <property type="protein sequence ID" value="SJZ43816.1"/>
    <property type="molecule type" value="Genomic_DNA"/>
</dbReference>
<evidence type="ECO:0000313" key="5">
    <source>
        <dbReference type="EMBL" id="SJZ43816.1"/>
    </source>
</evidence>
<dbReference type="Pfam" id="PF12833">
    <property type="entry name" value="HTH_18"/>
    <property type="match status" value="1"/>
</dbReference>
<keyword evidence="3" id="KW-0804">Transcription</keyword>
<proteinExistence type="predicted"/>
<dbReference type="AlphaFoldDB" id="A0A1T4KN33"/>
<dbReference type="PROSITE" id="PS00041">
    <property type="entry name" value="HTH_ARAC_FAMILY_1"/>
    <property type="match status" value="1"/>
</dbReference>
<evidence type="ECO:0000256" key="3">
    <source>
        <dbReference type="ARBA" id="ARBA00023163"/>
    </source>
</evidence>
<sequence>MYYTNQKFDHTAYFFENPKNPSSTKEYIYHRQINLNANHTQTLFHFEVPVKITPIKGLTLLVIKTAKTDQFQTYLIESEVTLRKGIEFNVLCLSSTATVNLSTQIKAEPSYIKLDKIFIAPSTPVSFNLLTIVSTVSTLYSEDYRKKFIKQPHFEIIIVESGQFNIEINHTVYTLTKGHLMILPPDTPSIRFHHADKRTLTHSIRFTAEGIDSALIKHLINATEYLAPLYDVLHQDLSLPLGADKVWNQLDNLVFSLHQSLHQNDNESSSTIMRERYESDIFNEIIDYIHQSDIVALKVSDLVNEFNLSRSTLQQLFNKYEHTTPKSYINQQRLEKSRQLIRESNLSITQIAAELGYGSIQYFSRAFSKAFNMSPSEYAKGYSKRM</sequence>
<dbReference type="GO" id="GO:0043565">
    <property type="term" value="F:sequence-specific DNA binding"/>
    <property type="evidence" value="ECO:0007669"/>
    <property type="project" value="InterPro"/>
</dbReference>
<keyword evidence="2 5" id="KW-0238">DNA-binding</keyword>
<protein>
    <submittedName>
        <fullName evidence="5">AraC-type DNA-binding protein</fullName>
    </submittedName>
</protein>
<dbReference type="Gene3D" id="1.10.10.60">
    <property type="entry name" value="Homeodomain-like"/>
    <property type="match status" value="1"/>
</dbReference>
<dbReference type="SUPFAM" id="SSF46689">
    <property type="entry name" value="Homeodomain-like"/>
    <property type="match status" value="1"/>
</dbReference>
<reference evidence="6" key="1">
    <citation type="submission" date="2017-02" db="EMBL/GenBank/DDBJ databases">
        <authorList>
            <person name="Varghese N."/>
            <person name="Submissions S."/>
        </authorList>
    </citation>
    <scope>NUCLEOTIDE SEQUENCE [LARGE SCALE GENOMIC DNA]</scope>
    <source>
        <strain evidence="6">DSM 15739</strain>
    </source>
</reference>
<dbReference type="Pfam" id="PF02311">
    <property type="entry name" value="AraC_binding"/>
    <property type="match status" value="1"/>
</dbReference>
<evidence type="ECO:0000259" key="4">
    <source>
        <dbReference type="PROSITE" id="PS01124"/>
    </source>
</evidence>
<dbReference type="RefSeq" id="WP_159443854.1">
    <property type="nucleotide sequence ID" value="NZ_FUWO01000005.1"/>
</dbReference>
<dbReference type="PANTHER" id="PTHR43280:SF28">
    <property type="entry name" value="HTH-TYPE TRANSCRIPTIONAL ACTIVATOR RHAS"/>
    <property type="match status" value="1"/>
</dbReference>
<dbReference type="SUPFAM" id="SSF51215">
    <property type="entry name" value="Regulatory protein AraC"/>
    <property type="match status" value="1"/>
</dbReference>
<dbReference type="InterPro" id="IPR003313">
    <property type="entry name" value="AraC-bd"/>
</dbReference>
<dbReference type="InterPro" id="IPR018062">
    <property type="entry name" value="HTH_AraC-typ_CS"/>
</dbReference>
<dbReference type="GO" id="GO:0003700">
    <property type="term" value="F:DNA-binding transcription factor activity"/>
    <property type="evidence" value="ECO:0007669"/>
    <property type="project" value="InterPro"/>
</dbReference>
<organism evidence="5 6">
    <name type="scientific">Globicatella sulfidifaciens DSM 15739</name>
    <dbReference type="NCBI Taxonomy" id="1121925"/>
    <lineage>
        <taxon>Bacteria</taxon>
        <taxon>Bacillati</taxon>
        <taxon>Bacillota</taxon>
        <taxon>Bacilli</taxon>
        <taxon>Lactobacillales</taxon>
        <taxon>Aerococcaceae</taxon>
        <taxon>Globicatella</taxon>
    </lineage>
</organism>
<dbReference type="STRING" id="1121925.SAMN02746011_00786"/>
<evidence type="ECO:0000313" key="6">
    <source>
        <dbReference type="Proteomes" id="UP000189941"/>
    </source>
</evidence>
<evidence type="ECO:0000256" key="2">
    <source>
        <dbReference type="ARBA" id="ARBA00023125"/>
    </source>
</evidence>
<dbReference type="Proteomes" id="UP000189941">
    <property type="component" value="Unassembled WGS sequence"/>
</dbReference>
<gene>
    <name evidence="5" type="ORF">SAMN02746011_00786</name>
</gene>
<dbReference type="InterPro" id="IPR020449">
    <property type="entry name" value="Tscrpt_reg_AraC-type_HTH"/>
</dbReference>